<dbReference type="Proteomes" id="UP001190465">
    <property type="component" value="Chromosome"/>
</dbReference>
<sequence>MGNTEHSIPRPARAVGAALTATAVGGVAAVLLLGPSASAAPDPCAASSVARTIGTVANNTGVYLDTHPETNSALTRISRQPAGPQSLVALKTYFDGNPDAAKDMQDIQKPLTTLANKCDLPISLPQVMGLMQAAQGADLPGAAQAVSGAATGAAGTGPAPGPAAPKPVPKPAAAASAQ</sequence>
<dbReference type="Gene3D" id="1.20.20.20">
    <property type="entry name" value="Haemophore, haem-binding domain"/>
    <property type="match status" value="1"/>
</dbReference>
<dbReference type="NCBIfam" id="TIGR04530">
    <property type="entry name" value="hemophoreRv0203"/>
    <property type="match status" value="1"/>
</dbReference>
<feature type="region of interest" description="Disordered" evidence="1">
    <location>
        <begin position="146"/>
        <end position="178"/>
    </location>
</feature>
<feature type="chain" id="PRO_5046847319" evidence="2">
    <location>
        <begin position="40"/>
        <end position="178"/>
    </location>
</feature>
<gene>
    <name evidence="4" type="ORF">MU0053_004432</name>
</gene>
<reference evidence="4 5" key="1">
    <citation type="submission" date="2023-08" db="EMBL/GenBank/DDBJ databases">
        <authorList>
            <person name="Folkvardsen B D."/>
            <person name="Norman A."/>
        </authorList>
    </citation>
    <scope>NUCLEOTIDE SEQUENCE [LARGE SCALE GENOMIC DNA]</scope>
    <source>
        <strain evidence="4 5">Mu0053</strain>
    </source>
</reference>
<dbReference type="InterPro" id="IPR038378">
    <property type="entry name" value="MHB_sf"/>
</dbReference>
<dbReference type="NCBIfam" id="TIGR04529">
    <property type="entry name" value="MTB_hemophore"/>
    <property type="match status" value="1"/>
</dbReference>
<feature type="domain" description="Haemophore haem-binding" evidence="3">
    <location>
        <begin position="42"/>
        <end position="119"/>
    </location>
</feature>
<feature type="compositionally biased region" description="Low complexity" evidence="1">
    <location>
        <begin position="146"/>
        <end position="157"/>
    </location>
</feature>
<protein>
    <submittedName>
        <fullName evidence="4">Hemophore</fullName>
    </submittedName>
</protein>
<dbReference type="InterPro" id="IPR030937">
    <property type="entry name" value="Hemophore_Rv0203"/>
</dbReference>
<keyword evidence="2" id="KW-0732">Signal</keyword>
<evidence type="ECO:0000256" key="2">
    <source>
        <dbReference type="SAM" id="SignalP"/>
    </source>
</evidence>
<evidence type="ECO:0000259" key="3">
    <source>
        <dbReference type="Pfam" id="PF16525"/>
    </source>
</evidence>
<evidence type="ECO:0000313" key="5">
    <source>
        <dbReference type="Proteomes" id="UP001190465"/>
    </source>
</evidence>
<accession>A0ABM9M4J9</accession>
<keyword evidence="5" id="KW-1185">Reference proteome</keyword>
<name>A0ABM9M4J9_9MYCO</name>
<organism evidence="4 5">
    <name type="scientific">[Mycobacterium] burgundiense</name>
    <dbReference type="NCBI Taxonomy" id="3064286"/>
    <lineage>
        <taxon>Bacteria</taxon>
        <taxon>Bacillati</taxon>
        <taxon>Actinomycetota</taxon>
        <taxon>Actinomycetes</taxon>
        <taxon>Mycobacteriales</taxon>
        <taxon>Mycobacteriaceae</taxon>
        <taxon>Mycolicibacterium</taxon>
    </lineage>
</organism>
<feature type="signal peptide" evidence="2">
    <location>
        <begin position="1"/>
        <end position="39"/>
    </location>
</feature>
<dbReference type="InterPro" id="IPR032407">
    <property type="entry name" value="MHB"/>
</dbReference>
<evidence type="ECO:0000313" key="4">
    <source>
        <dbReference type="EMBL" id="CAJ1510080.1"/>
    </source>
</evidence>
<dbReference type="EMBL" id="OY726397">
    <property type="protein sequence ID" value="CAJ1510080.1"/>
    <property type="molecule type" value="Genomic_DNA"/>
</dbReference>
<evidence type="ECO:0000256" key="1">
    <source>
        <dbReference type="SAM" id="MobiDB-lite"/>
    </source>
</evidence>
<feature type="compositionally biased region" description="Pro residues" evidence="1">
    <location>
        <begin position="159"/>
        <end position="170"/>
    </location>
</feature>
<proteinExistence type="predicted"/>
<dbReference type="Pfam" id="PF16525">
    <property type="entry name" value="MHB"/>
    <property type="match status" value="1"/>
</dbReference>
<dbReference type="RefSeq" id="WP_308479725.1">
    <property type="nucleotide sequence ID" value="NZ_OY726397.1"/>
</dbReference>